<evidence type="ECO:0000256" key="4">
    <source>
        <dbReference type="ARBA" id="ARBA00023136"/>
    </source>
</evidence>
<dbReference type="AlphaFoldDB" id="A0A1B6BZR9"/>
<gene>
    <name evidence="8" type="ORF">g.30292</name>
    <name evidence="9" type="ORF">g.30293</name>
</gene>
<dbReference type="Pfam" id="PF01490">
    <property type="entry name" value="Aa_trans"/>
    <property type="match status" value="1"/>
</dbReference>
<evidence type="ECO:0000313" key="8">
    <source>
        <dbReference type="EMBL" id="JAS06761.1"/>
    </source>
</evidence>
<dbReference type="EMBL" id="GEDC01024136">
    <property type="protein sequence ID" value="JAS13162.1"/>
    <property type="molecule type" value="Transcribed_RNA"/>
</dbReference>
<feature type="domain" description="Amino acid transporter transmembrane" evidence="7">
    <location>
        <begin position="48"/>
        <end position="448"/>
    </location>
</feature>
<evidence type="ECO:0000256" key="6">
    <source>
        <dbReference type="SAM" id="Phobius"/>
    </source>
</evidence>
<evidence type="ECO:0000256" key="3">
    <source>
        <dbReference type="ARBA" id="ARBA00022989"/>
    </source>
</evidence>
<dbReference type="PANTHER" id="PTHR22950">
    <property type="entry name" value="AMINO ACID TRANSPORTER"/>
    <property type="match status" value="1"/>
</dbReference>
<feature type="transmembrane region" description="Helical" evidence="6">
    <location>
        <begin position="147"/>
        <end position="168"/>
    </location>
</feature>
<feature type="transmembrane region" description="Helical" evidence="6">
    <location>
        <begin position="180"/>
        <end position="198"/>
    </location>
</feature>
<name>A0A1B6BZR9_9HEMI</name>
<evidence type="ECO:0000256" key="5">
    <source>
        <dbReference type="SAM" id="MobiDB-lite"/>
    </source>
</evidence>
<reference evidence="8" key="1">
    <citation type="submission" date="2015-12" db="EMBL/GenBank/DDBJ databases">
        <title>De novo transcriptome assembly of four potential Pierce s Disease insect vectors from Arizona vineyards.</title>
        <authorList>
            <person name="Tassone E.E."/>
        </authorList>
    </citation>
    <scope>NUCLEOTIDE SEQUENCE</scope>
</reference>
<protein>
    <recommendedName>
        <fullName evidence="7">Amino acid transporter transmembrane domain-containing protein</fullName>
    </recommendedName>
</protein>
<evidence type="ECO:0000256" key="1">
    <source>
        <dbReference type="ARBA" id="ARBA00004141"/>
    </source>
</evidence>
<organism evidence="8">
    <name type="scientific">Clastoptera arizonana</name>
    <name type="common">Arizona spittle bug</name>
    <dbReference type="NCBI Taxonomy" id="38151"/>
    <lineage>
        <taxon>Eukaryota</taxon>
        <taxon>Metazoa</taxon>
        <taxon>Ecdysozoa</taxon>
        <taxon>Arthropoda</taxon>
        <taxon>Hexapoda</taxon>
        <taxon>Insecta</taxon>
        <taxon>Pterygota</taxon>
        <taxon>Neoptera</taxon>
        <taxon>Paraneoptera</taxon>
        <taxon>Hemiptera</taxon>
        <taxon>Auchenorrhyncha</taxon>
        <taxon>Cercopoidea</taxon>
        <taxon>Clastopteridae</taxon>
        <taxon>Clastoptera</taxon>
    </lineage>
</organism>
<evidence type="ECO:0000256" key="2">
    <source>
        <dbReference type="ARBA" id="ARBA00022692"/>
    </source>
</evidence>
<dbReference type="InterPro" id="IPR013057">
    <property type="entry name" value="AA_transpt_TM"/>
</dbReference>
<evidence type="ECO:0000259" key="7">
    <source>
        <dbReference type="Pfam" id="PF01490"/>
    </source>
</evidence>
<dbReference type="GO" id="GO:0005774">
    <property type="term" value="C:vacuolar membrane"/>
    <property type="evidence" value="ECO:0007669"/>
    <property type="project" value="TreeGrafter"/>
</dbReference>
<feature type="region of interest" description="Disordered" evidence="5">
    <location>
        <begin position="23"/>
        <end position="43"/>
    </location>
</feature>
<keyword evidence="3 6" id="KW-1133">Transmembrane helix</keyword>
<feature type="transmembrane region" description="Helical" evidence="6">
    <location>
        <begin position="325"/>
        <end position="344"/>
    </location>
</feature>
<feature type="transmembrane region" description="Helical" evidence="6">
    <location>
        <begin position="205"/>
        <end position="228"/>
    </location>
</feature>
<keyword evidence="2 6" id="KW-0812">Transmembrane</keyword>
<dbReference type="PANTHER" id="PTHR22950:SF349">
    <property type="entry name" value="AMINO ACID TRANSPORTER TRANSMEMBRANE DOMAIN-CONTAINING PROTEIN"/>
    <property type="match status" value="1"/>
</dbReference>
<sequence>MKPDLPIVNSVELNTSSTLELTNNEFKPNKDQEASAYERNPQREGKYTTSNIGAFLHIVKSSLGSGFLAMPYAFHNAGLLAGLIGTSLVAMLCAHCTHILVKSSQELCYILNKPKLSYSETVEAAFRIRAGTKYSKYTRIARHTMNFFMFFTYYGVNTVYVILIANSFKQVLENHTDIDLNIRWYCVALVIVLLPVGIVRHMKFLVPFSAIANTLLMISFIIIMYYIIIDLPPITSRPMVVEIGKWPLFFSTALFGMEGIGTVMPIENSMKKPNSFLGCPGVLNFGMSVIGGTFIVIGFFGYLRFGEAVEGSISLNLSTNVLSEVIKIFVALSILFTYGLQLTASMEVVWEYVQSNFADEQKNKGYYIVRTLMILGTVVIAVLVPNLSPVLSLVGAFGFSGLGILFPSVVETIVFWECGYKPFQFGFLKNIFLLLIWIVATITGTYSSIEEIITQYRLG</sequence>
<feature type="transmembrane region" description="Helical" evidence="6">
    <location>
        <begin position="427"/>
        <end position="449"/>
    </location>
</feature>
<accession>A0A1B6BZR9</accession>
<dbReference type="EMBL" id="GEDC01030537">
    <property type="protein sequence ID" value="JAS06761.1"/>
    <property type="molecule type" value="Transcribed_RNA"/>
</dbReference>
<proteinExistence type="predicted"/>
<feature type="transmembrane region" description="Helical" evidence="6">
    <location>
        <begin position="282"/>
        <end position="305"/>
    </location>
</feature>
<keyword evidence="4 6" id="KW-0472">Membrane</keyword>
<evidence type="ECO:0000313" key="9">
    <source>
        <dbReference type="EMBL" id="JAS13162.1"/>
    </source>
</evidence>
<feature type="transmembrane region" description="Helical" evidence="6">
    <location>
        <begin position="390"/>
        <end position="415"/>
    </location>
</feature>
<feature type="transmembrane region" description="Helical" evidence="6">
    <location>
        <begin position="80"/>
        <end position="101"/>
    </location>
</feature>
<feature type="transmembrane region" description="Helical" evidence="6">
    <location>
        <begin position="52"/>
        <end position="74"/>
    </location>
</feature>
<feature type="transmembrane region" description="Helical" evidence="6">
    <location>
        <begin position="365"/>
        <end position="384"/>
    </location>
</feature>
<dbReference type="GO" id="GO:0015179">
    <property type="term" value="F:L-amino acid transmembrane transporter activity"/>
    <property type="evidence" value="ECO:0007669"/>
    <property type="project" value="TreeGrafter"/>
</dbReference>
<comment type="subcellular location">
    <subcellularLocation>
        <location evidence="1">Membrane</location>
        <topology evidence="1">Multi-pass membrane protein</topology>
    </subcellularLocation>
</comment>